<proteinExistence type="predicted"/>
<dbReference type="Proteomes" id="UP001633002">
    <property type="component" value="Unassembled WGS sequence"/>
</dbReference>
<keyword evidence="3" id="KW-1185">Reference proteome</keyword>
<evidence type="ECO:0000313" key="2">
    <source>
        <dbReference type="EMBL" id="KAL3680066.1"/>
    </source>
</evidence>
<feature type="compositionally biased region" description="Basic residues" evidence="1">
    <location>
        <begin position="137"/>
        <end position="149"/>
    </location>
</feature>
<protein>
    <submittedName>
        <fullName evidence="2">Uncharacterized protein</fullName>
    </submittedName>
</protein>
<name>A0ABD3GQF3_9MARC</name>
<accession>A0ABD3GQF3</accession>
<evidence type="ECO:0000256" key="1">
    <source>
        <dbReference type="SAM" id="MobiDB-lite"/>
    </source>
</evidence>
<dbReference type="EMBL" id="JBJQOH010000007">
    <property type="protein sequence ID" value="KAL3680066.1"/>
    <property type="molecule type" value="Genomic_DNA"/>
</dbReference>
<comment type="caution">
    <text evidence="2">The sequence shown here is derived from an EMBL/GenBank/DDBJ whole genome shotgun (WGS) entry which is preliminary data.</text>
</comment>
<gene>
    <name evidence="2" type="ORF">R1sor_023022</name>
</gene>
<sequence>MAVLIVAIPFEEISVFKLSSIGMMVGDHAWITRVMAATKKGSGNVGDPLDRDKKSKLELDKDHEPGIEISIDEFSSAIRHVYERNLKIHARWADQTEKMAVEVQICFQNGSKLSQWTFKAKLASCDNEEGEKAERPKWKKKKKKKKKKNNNNNNNNFFSLSLSAKARWR</sequence>
<evidence type="ECO:0000313" key="3">
    <source>
        <dbReference type="Proteomes" id="UP001633002"/>
    </source>
</evidence>
<reference evidence="2 3" key="1">
    <citation type="submission" date="2024-09" db="EMBL/GenBank/DDBJ databases">
        <title>Chromosome-scale assembly of Riccia sorocarpa.</title>
        <authorList>
            <person name="Paukszto L."/>
        </authorList>
    </citation>
    <scope>NUCLEOTIDE SEQUENCE [LARGE SCALE GENOMIC DNA]</scope>
    <source>
        <strain evidence="2">LP-2024</strain>
        <tissue evidence="2">Aerial parts of the thallus</tissue>
    </source>
</reference>
<dbReference type="AlphaFoldDB" id="A0ABD3GQF3"/>
<feature type="region of interest" description="Disordered" evidence="1">
    <location>
        <begin position="127"/>
        <end position="169"/>
    </location>
</feature>
<organism evidence="2 3">
    <name type="scientific">Riccia sorocarpa</name>
    <dbReference type="NCBI Taxonomy" id="122646"/>
    <lineage>
        <taxon>Eukaryota</taxon>
        <taxon>Viridiplantae</taxon>
        <taxon>Streptophyta</taxon>
        <taxon>Embryophyta</taxon>
        <taxon>Marchantiophyta</taxon>
        <taxon>Marchantiopsida</taxon>
        <taxon>Marchantiidae</taxon>
        <taxon>Marchantiales</taxon>
        <taxon>Ricciaceae</taxon>
        <taxon>Riccia</taxon>
    </lineage>
</organism>